<feature type="non-terminal residue" evidence="1">
    <location>
        <position position="1"/>
    </location>
</feature>
<keyword evidence="2" id="KW-1185">Reference proteome</keyword>
<evidence type="ECO:0000313" key="1">
    <source>
        <dbReference type="EMBL" id="KRX29570.1"/>
    </source>
</evidence>
<evidence type="ECO:0000313" key="2">
    <source>
        <dbReference type="Proteomes" id="UP000055048"/>
    </source>
</evidence>
<organism evidence="1 2">
    <name type="scientific">Trichinella murrelli</name>
    <dbReference type="NCBI Taxonomy" id="144512"/>
    <lineage>
        <taxon>Eukaryota</taxon>
        <taxon>Metazoa</taxon>
        <taxon>Ecdysozoa</taxon>
        <taxon>Nematoda</taxon>
        <taxon>Enoplea</taxon>
        <taxon>Dorylaimia</taxon>
        <taxon>Trichinellida</taxon>
        <taxon>Trichinellidae</taxon>
        <taxon>Trichinella</taxon>
    </lineage>
</organism>
<protein>
    <submittedName>
        <fullName evidence="1">Uncharacterized protein</fullName>
    </submittedName>
</protein>
<comment type="caution">
    <text evidence="1">The sequence shown here is derived from an EMBL/GenBank/DDBJ whole genome shotgun (WGS) entry which is preliminary data.</text>
</comment>
<dbReference type="EMBL" id="JYDJ01003161">
    <property type="protein sequence ID" value="KRX29570.1"/>
    <property type="molecule type" value="Genomic_DNA"/>
</dbReference>
<dbReference type="AlphaFoldDB" id="A0A0V0SS77"/>
<reference evidence="1 2" key="1">
    <citation type="submission" date="2015-01" db="EMBL/GenBank/DDBJ databases">
        <title>Evolution of Trichinella species and genotypes.</title>
        <authorList>
            <person name="Korhonen P.K."/>
            <person name="Edoardo P."/>
            <person name="Giuseppe L.R."/>
            <person name="Gasser R.B."/>
        </authorList>
    </citation>
    <scope>NUCLEOTIDE SEQUENCE [LARGE SCALE GENOMIC DNA]</scope>
    <source>
        <strain evidence="1">ISS417</strain>
    </source>
</reference>
<dbReference type="Proteomes" id="UP000055048">
    <property type="component" value="Unassembled WGS sequence"/>
</dbReference>
<dbReference type="OrthoDB" id="5935702at2759"/>
<proteinExistence type="predicted"/>
<accession>A0A0V0SS77</accession>
<gene>
    <name evidence="1" type="ORF">T05_4634</name>
</gene>
<sequence>LPSFRPGEFDESRATLDRMDSAAHHAVPDCIHLYGGRHEKLSLFRPPFWFLSSHLPCRALDLRLVQQEGEEHR</sequence>
<name>A0A0V0SS77_9BILA</name>